<dbReference type="FunFam" id="3.40.50.2000:FF:000119">
    <property type="entry name" value="Glycosyl transferase group 1"/>
    <property type="match status" value="1"/>
</dbReference>
<gene>
    <name evidence="4" type="ORF">MBAV_000383</name>
</gene>
<dbReference type="PANTHER" id="PTHR46401">
    <property type="entry name" value="GLYCOSYLTRANSFERASE WBBK-RELATED"/>
    <property type="match status" value="1"/>
</dbReference>
<dbReference type="PATRIC" id="fig|29290.4.peg.503"/>
<dbReference type="GO" id="GO:0016757">
    <property type="term" value="F:glycosyltransferase activity"/>
    <property type="evidence" value="ECO:0007669"/>
    <property type="project" value="InterPro"/>
</dbReference>
<evidence type="ECO:0000259" key="2">
    <source>
        <dbReference type="Pfam" id="PF00534"/>
    </source>
</evidence>
<proteinExistence type="predicted"/>
<protein>
    <submittedName>
        <fullName evidence="4">Group 1 glycosyl transferase</fullName>
    </submittedName>
</protein>
<dbReference type="Proteomes" id="UP000033423">
    <property type="component" value="Unassembled WGS sequence"/>
</dbReference>
<evidence type="ECO:0000259" key="3">
    <source>
        <dbReference type="Pfam" id="PF13439"/>
    </source>
</evidence>
<dbReference type="EMBL" id="LACI01000175">
    <property type="protein sequence ID" value="KJU87424.1"/>
    <property type="molecule type" value="Genomic_DNA"/>
</dbReference>
<dbReference type="PANTHER" id="PTHR46401:SF2">
    <property type="entry name" value="GLYCOSYLTRANSFERASE WBBK-RELATED"/>
    <property type="match status" value="1"/>
</dbReference>
<dbReference type="Pfam" id="PF00534">
    <property type="entry name" value="Glycos_transf_1"/>
    <property type="match status" value="1"/>
</dbReference>
<feature type="domain" description="Glycosyl transferase family 1" evidence="2">
    <location>
        <begin position="206"/>
        <end position="361"/>
    </location>
</feature>
<feature type="domain" description="Glycosyltransferase subfamily 4-like N-terminal" evidence="3">
    <location>
        <begin position="98"/>
        <end position="187"/>
    </location>
</feature>
<accession>A0A0F3GZM7</accession>
<keyword evidence="5" id="KW-1185">Reference proteome</keyword>
<comment type="caution">
    <text evidence="4">The sequence shown here is derived from an EMBL/GenBank/DDBJ whole genome shotgun (WGS) entry which is preliminary data.</text>
</comment>
<dbReference type="AlphaFoldDB" id="A0A0F3GZM7"/>
<name>A0A0F3GZM7_9BACT</name>
<sequence>MSIVIDGFPLMFLKTGIGFYVHNIVKKLVTLAPENDYYLYDALTKERLYTIIRVDRRLSALERFSQISSVQFPYMTAARAALFLSSLTPGRSRLNMDKADVFWGTNCRGIYKPRMKTVVTVHDMSHEYFPETFHPDVLSYLKRYLAEAASNAHTLIAVSENTKMDIVKFLHVDPSKIKVTHVGVSEDFHLIHDLNLLNAIKGKYNLPDNFVFALGTIQPRKNISRLLQAFAALCDNPSFKHRLVISGAYGWKNKDVYSSIAGLGITDRVSFTGYVAQGDLPVIYNLADVFVYPSLYEGFGSPVIEAMACGVPVVTSNVSSIPEVAGNCALLVNPTNVNDIAMAIEKILSDSNLRQSLTTQALQHVRKFTWQRCATETLAVLQGG</sequence>
<dbReference type="Gene3D" id="3.40.50.2000">
    <property type="entry name" value="Glycogen Phosphorylase B"/>
    <property type="match status" value="2"/>
</dbReference>
<dbReference type="InterPro" id="IPR001296">
    <property type="entry name" value="Glyco_trans_1"/>
</dbReference>
<evidence type="ECO:0000313" key="5">
    <source>
        <dbReference type="Proteomes" id="UP000033423"/>
    </source>
</evidence>
<dbReference type="Pfam" id="PF13439">
    <property type="entry name" value="Glyco_transf_4"/>
    <property type="match status" value="1"/>
</dbReference>
<dbReference type="GO" id="GO:0009103">
    <property type="term" value="P:lipopolysaccharide biosynthetic process"/>
    <property type="evidence" value="ECO:0007669"/>
    <property type="project" value="TreeGrafter"/>
</dbReference>
<dbReference type="CDD" id="cd03809">
    <property type="entry name" value="GT4_MtfB-like"/>
    <property type="match status" value="1"/>
</dbReference>
<keyword evidence="1 4" id="KW-0808">Transferase</keyword>
<dbReference type="InterPro" id="IPR028098">
    <property type="entry name" value="Glyco_trans_4-like_N"/>
</dbReference>
<organism evidence="4 5">
    <name type="scientific">Candidatus Magnetobacterium bavaricum</name>
    <dbReference type="NCBI Taxonomy" id="29290"/>
    <lineage>
        <taxon>Bacteria</taxon>
        <taxon>Pseudomonadati</taxon>
        <taxon>Nitrospirota</taxon>
        <taxon>Thermodesulfovibrionia</taxon>
        <taxon>Thermodesulfovibrionales</taxon>
        <taxon>Candidatus Magnetobacteriaceae</taxon>
        <taxon>Candidatus Magnetobacterium</taxon>
    </lineage>
</organism>
<evidence type="ECO:0000313" key="4">
    <source>
        <dbReference type="EMBL" id="KJU87424.1"/>
    </source>
</evidence>
<evidence type="ECO:0000256" key="1">
    <source>
        <dbReference type="ARBA" id="ARBA00022679"/>
    </source>
</evidence>
<reference evidence="4 5" key="1">
    <citation type="submission" date="2015-02" db="EMBL/GenBank/DDBJ databases">
        <title>Single-cell genomics of uncultivated deep-branching MTB reveals a conserved set of magnetosome genes.</title>
        <authorList>
            <person name="Kolinko S."/>
            <person name="Richter M."/>
            <person name="Glockner F.O."/>
            <person name="Brachmann A."/>
            <person name="Schuler D."/>
        </authorList>
    </citation>
    <scope>NUCLEOTIDE SEQUENCE [LARGE SCALE GENOMIC DNA]</scope>
    <source>
        <strain evidence="4">TM-1</strain>
    </source>
</reference>
<dbReference type="SUPFAM" id="SSF53756">
    <property type="entry name" value="UDP-Glycosyltransferase/glycogen phosphorylase"/>
    <property type="match status" value="1"/>
</dbReference>